<feature type="domain" description="HAMP" evidence="8">
    <location>
        <begin position="348"/>
        <end position="403"/>
    </location>
</feature>
<evidence type="ECO:0000256" key="3">
    <source>
        <dbReference type="ARBA" id="ARBA00029447"/>
    </source>
</evidence>
<dbReference type="PROSITE" id="PS50885">
    <property type="entry name" value="HAMP"/>
    <property type="match status" value="1"/>
</dbReference>
<name>A0A848G8M7_9RHOO</name>
<feature type="transmembrane region" description="Helical" evidence="6">
    <location>
        <begin position="327"/>
        <end position="347"/>
    </location>
</feature>
<evidence type="ECO:0000259" key="8">
    <source>
        <dbReference type="PROSITE" id="PS50885"/>
    </source>
</evidence>
<dbReference type="PANTHER" id="PTHR32089:SF112">
    <property type="entry name" value="LYSOZYME-LIKE PROTEIN-RELATED"/>
    <property type="match status" value="1"/>
</dbReference>
<dbReference type="GO" id="GO:0007165">
    <property type="term" value="P:signal transduction"/>
    <property type="evidence" value="ECO:0007669"/>
    <property type="project" value="UniProtKB-KW"/>
</dbReference>
<dbReference type="PROSITE" id="PS50111">
    <property type="entry name" value="CHEMOTAXIS_TRANSDUC_2"/>
    <property type="match status" value="1"/>
</dbReference>
<keyword evidence="6" id="KW-0472">Membrane</keyword>
<dbReference type="SMART" id="SM00304">
    <property type="entry name" value="HAMP"/>
    <property type="match status" value="1"/>
</dbReference>
<evidence type="ECO:0000313" key="10">
    <source>
        <dbReference type="Proteomes" id="UP000580043"/>
    </source>
</evidence>
<feature type="domain" description="Methyl-accepting transducer" evidence="7">
    <location>
        <begin position="408"/>
        <end position="644"/>
    </location>
</feature>
<dbReference type="AlphaFoldDB" id="A0A848G8M7"/>
<dbReference type="RefSeq" id="WP_169148075.1">
    <property type="nucleotide sequence ID" value="NZ_JABBGA010000029.1"/>
</dbReference>
<dbReference type="Gene3D" id="1.10.287.950">
    <property type="entry name" value="Methyl-accepting chemotaxis protein"/>
    <property type="match status" value="1"/>
</dbReference>
<keyword evidence="6" id="KW-1133">Transmembrane helix</keyword>
<keyword evidence="5" id="KW-0175">Coiled coil</keyword>
<dbReference type="Pfam" id="PF17201">
    <property type="entry name" value="Cache_3-Cache_2"/>
    <property type="match status" value="1"/>
</dbReference>
<dbReference type="InterPro" id="IPR004089">
    <property type="entry name" value="MCPsignal_dom"/>
</dbReference>
<feature type="coiled-coil region" evidence="5">
    <location>
        <begin position="391"/>
        <end position="418"/>
    </location>
</feature>
<dbReference type="GO" id="GO:0016020">
    <property type="term" value="C:membrane"/>
    <property type="evidence" value="ECO:0007669"/>
    <property type="project" value="UniProtKB-SubCell"/>
</dbReference>
<dbReference type="Proteomes" id="UP000580043">
    <property type="component" value="Unassembled WGS sequence"/>
</dbReference>
<evidence type="ECO:0000259" key="7">
    <source>
        <dbReference type="PROSITE" id="PS50111"/>
    </source>
</evidence>
<keyword evidence="10" id="KW-1185">Reference proteome</keyword>
<keyword evidence="2 4" id="KW-0807">Transducer</keyword>
<comment type="caution">
    <text evidence="9">The sequence shown here is derived from an EMBL/GenBank/DDBJ whole genome shotgun (WGS) entry which is preliminary data.</text>
</comment>
<dbReference type="InterPro" id="IPR033462">
    <property type="entry name" value="Cache_3-Cache_2"/>
</dbReference>
<evidence type="ECO:0000256" key="5">
    <source>
        <dbReference type="SAM" id="Coils"/>
    </source>
</evidence>
<evidence type="ECO:0000256" key="2">
    <source>
        <dbReference type="ARBA" id="ARBA00023224"/>
    </source>
</evidence>
<dbReference type="SUPFAM" id="SSF58104">
    <property type="entry name" value="Methyl-accepting chemotaxis protein (MCP) signaling domain"/>
    <property type="match status" value="1"/>
</dbReference>
<dbReference type="SMART" id="SM00283">
    <property type="entry name" value="MA"/>
    <property type="match status" value="1"/>
</dbReference>
<dbReference type="EMBL" id="JABBGA010000029">
    <property type="protein sequence ID" value="NML28547.1"/>
    <property type="molecule type" value="Genomic_DNA"/>
</dbReference>
<proteinExistence type="inferred from homology"/>
<evidence type="ECO:0000256" key="4">
    <source>
        <dbReference type="PROSITE-ProRule" id="PRU00284"/>
    </source>
</evidence>
<dbReference type="FunFam" id="1.10.287.950:FF:000001">
    <property type="entry name" value="Methyl-accepting chemotaxis sensory transducer"/>
    <property type="match status" value="1"/>
</dbReference>
<dbReference type="Pfam" id="PF00015">
    <property type="entry name" value="MCPsignal"/>
    <property type="match status" value="1"/>
</dbReference>
<dbReference type="Gene3D" id="3.30.450.20">
    <property type="entry name" value="PAS domain"/>
    <property type="match status" value="1"/>
</dbReference>
<comment type="subcellular location">
    <subcellularLocation>
        <location evidence="1">Membrane</location>
    </subcellularLocation>
</comment>
<gene>
    <name evidence="9" type="ORF">HHL15_22555</name>
</gene>
<evidence type="ECO:0000313" key="9">
    <source>
        <dbReference type="EMBL" id="NML28547.1"/>
    </source>
</evidence>
<comment type="similarity">
    <text evidence="3">Belongs to the methyl-accepting chemotaxis (MCP) protein family.</text>
</comment>
<dbReference type="CDD" id="cd11386">
    <property type="entry name" value="MCP_signal"/>
    <property type="match status" value="1"/>
</dbReference>
<evidence type="ECO:0000256" key="1">
    <source>
        <dbReference type="ARBA" id="ARBA00004370"/>
    </source>
</evidence>
<accession>A0A848G8M7</accession>
<dbReference type="PANTHER" id="PTHR32089">
    <property type="entry name" value="METHYL-ACCEPTING CHEMOTAXIS PROTEIN MCPB"/>
    <property type="match status" value="1"/>
</dbReference>
<dbReference type="InterPro" id="IPR003660">
    <property type="entry name" value="HAMP_dom"/>
</dbReference>
<dbReference type="GO" id="GO:0006935">
    <property type="term" value="P:chemotaxis"/>
    <property type="evidence" value="ECO:0007669"/>
    <property type="project" value="UniProtKB-ARBA"/>
</dbReference>
<keyword evidence="6" id="KW-0812">Transmembrane</keyword>
<reference evidence="9 10" key="1">
    <citation type="submission" date="2020-04" db="EMBL/GenBank/DDBJ databases">
        <title>Zoogloea sp. G-4-1-14 isolated from soil.</title>
        <authorList>
            <person name="Dahal R.H."/>
        </authorList>
    </citation>
    <scope>NUCLEOTIDE SEQUENCE [LARGE SCALE GENOMIC DNA]</scope>
    <source>
        <strain evidence="9 10">G-4-1-14</strain>
    </source>
</reference>
<evidence type="ECO:0000256" key="6">
    <source>
        <dbReference type="SAM" id="Phobius"/>
    </source>
</evidence>
<sequence>MTRFHRLSLASKLALYAASIVLIVTGILAFVVHQQVTRFALDNAEADVKRQIESVRALLDLAYDSERSRAERSLRQMARQYDGRLERSADTTRMGDADVPVLSLNGEVLNANLARQRTFLEQTELDNVLMVRRGDEFHYVSGYVQGQPATGMFGKKLMPSVRVDMRQKLIAGESVIDLAIRDGKYVMVGYAPLKDSHNAVIAAIAIRLDLEKAGLQALREQMRKISVARTGYLYAVAQEPKSEAVRFALHPKLEGKSDADLPDYVKAVTRHQIKAREGTLIYDWPTADGGMEKKLMVFIYSSKWDWVIGATGPVAEFLEDALHLRNLLMIASAASGLIIILVLFLAIRNGLSPLKGMVEGLRQVQQGQLSFRFREGPASSANEVDVLSTALNATLAALAALIRDIARATEEIDASARQQEGSSAEVATASAQQSQAATGMAAAVEELSVSISQVADHAREAAQAAEQARSGSAEGRQVVGVATSDLRQLAEELHVSAEGVVALGAKSADIARIVDVIREIADQTNLLALNAAIEAARAGEQGRGFAVVADEVRKLAERTAQSTHEIASMISSIGAETNQAASRMQTVRSRMDAGLGHISSISDVLARIEERNSHATGVVHDIAAATQEQSSASGNIAQQVEEISRMAESNASSSGHNRAQAIGMKELATRLRQAVTHFKT</sequence>
<organism evidence="9 10">
    <name type="scientific">Zoogloea dura</name>
    <dbReference type="NCBI Taxonomy" id="2728840"/>
    <lineage>
        <taxon>Bacteria</taxon>
        <taxon>Pseudomonadati</taxon>
        <taxon>Pseudomonadota</taxon>
        <taxon>Betaproteobacteria</taxon>
        <taxon>Rhodocyclales</taxon>
        <taxon>Zoogloeaceae</taxon>
        <taxon>Zoogloea</taxon>
    </lineage>
</organism>
<protein>
    <submittedName>
        <fullName evidence="9">Methyl-accepting chemotaxis protein</fullName>
    </submittedName>
</protein>